<dbReference type="AlphaFoldDB" id="A0A3D9KW38"/>
<accession>A0A3D9KW38</accession>
<keyword evidence="2" id="KW-1185">Reference proteome</keyword>
<sequence>MKNLKEIESSGLILMKNQELENVNGGYDSCDFFYDLGAATSMFVTCLSFYSLR</sequence>
<comment type="caution">
    <text evidence="1">The sequence shown here is derived from an EMBL/GenBank/DDBJ whole genome shotgun (WGS) entry which is preliminary data.</text>
</comment>
<reference evidence="1 2" key="1">
    <citation type="submission" date="2018-07" db="EMBL/GenBank/DDBJ databases">
        <title>Genomic Encyclopedia of Type Strains, Phase IV (KMG-IV): sequencing the most valuable type-strain genomes for metagenomic binning, comparative biology and taxonomic classification.</title>
        <authorList>
            <person name="Goeker M."/>
        </authorList>
    </citation>
    <scope>NUCLEOTIDE SEQUENCE [LARGE SCALE GENOMIC DNA]</scope>
    <source>
        <strain evidence="1 2">DSM 4134</strain>
    </source>
</reference>
<name>A0A3D9KW38_MARFU</name>
<evidence type="ECO:0000313" key="1">
    <source>
        <dbReference type="EMBL" id="RED92073.1"/>
    </source>
</evidence>
<dbReference type="Proteomes" id="UP000256779">
    <property type="component" value="Unassembled WGS sequence"/>
</dbReference>
<proteinExistence type="predicted"/>
<organism evidence="1 2">
    <name type="scientific">Marinoscillum furvescens DSM 4134</name>
    <dbReference type="NCBI Taxonomy" id="1122208"/>
    <lineage>
        <taxon>Bacteria</taxon>
        <taxon>Pseudomonadati</taxon>
        <taxon>Bacteroidota</taxon>
        <taxon>Cytophagia</taxon>
        <taxon>Cytophagales</taxon>
        <taxon>Reichenbachiellaceae</taxon>
        <taxon>Marinoscillum</taxon>
    </lineage>
</organism>
<dbReference type="RefSeq" id="WP_221409609.1">
    <property type="nucleotide sequence ID" value="NZ_QREG01000033.1"/>
</dbReference>
<gene>
    <name evidence="1" type="ORF">C7460_13342</name>
</gene>
<dbReference type="EMBL" id="QREG01000033">
    <property type="protein sequence ID" value="RED92073.1"/>
    <property type="molecule type" value="Genomic_DNA"/>
</dbReference>
<protein>
    <submittedName>
        <fullName evidence="1">Uncharacterized protein</fullName>
    </submittedName>
</protein>
<evidence type="ECO:0000313" key="2">
    <source>
        <dbReference type="Proteomes" id="UP000256779"/>
    </source>
</evidence>